<feature type="region of interest" description="Disordered" evidence="3">
    <location>
        <begin position="506"/>
        <end position="545"/>
    </location>
</feature>
<dbReference type="InterPro" id="IPR036034">
    <property type="entry name" value="PDZ_sf"/>
</dbReference>
<dbReference type="EMBL" id="VENP01000004">
    <property type="protein sequence ID" value="TNU76756.1"/>
    <property type="molecule type" value="Genomic_DNA"/>
</dbReference>
<keyword evidence="1" id="KW-0645">Protease</keyword>
<dbReference type="RefSeq" id="WP_139985859.1">
    <property type="nucleotide sequence ID" value="NZ_VENP01000004.1"/>
</dbReference>
<dbReference type="SUPFAM" id="SSF50156">
    <property type="entry name" value="PDZ domain-like"/>
    <property type="match status" value="1"/>
</dbReference>
<dbReference type="PANTHER" id="PTHR43343:SF3">
    <property type="entry name" value="PROTEASE DO-LIKE 8, CHLOROPLASTIC"/>
    <property type="match status" value="1"/>
</dbReference>
<dbReference type="Pfam" id="PF13365">
    <property type="entry name" value="Trypsin_2"/>
    <property type="match status" value="1"/>
</dbReference>
<dbReference type="Pfam" id="PF13180">
    <property type="entry name" value="PDZ_2"/>
    <property type="match status" value="1"/>
</dbReference>
<gene>
    <name evidence="5" type="ORF">FH969_02465</name>
</gene>
<dbReference type="InterPro" id="IPR001478">
    <property type="entry name" value="PDZ"/>
</dbReference>
<keyword evidence="2" id="KW-0378">Hydrolase</keyword>
<organism evidence="5 6">
    <name type="scientific">Miniimonas arenae</name>
    <dbReference type="NCBI Taxonomy" id="676201"/>
    <lineage>
        <taxon>Bacteria</taxon>
        <taxon>Bacillati</taxon>
        <taxon>Actinomycetota</taxon>
        <taxon>Actinomycetes</taxon>
        <taxon>Micrococcales</taxon>
        <taxon>Beutenbergiaceae</taxon>
        <taxon>Miniimonas</taxon>
    </lineage>
</organism>
<dbReference type="InterPro" id="IPR001940">
    <property type="entry name" value="Peptidase_S1C"/>
</dbReference>
<dbReference type="Gene3D" id="2.40.10.120">
    <property type="match status" value="1"/>
</dbReference>
<feature type="compositionally biased region" description="Low complexity" evidence="3">
    <location>
        <begin position="512"/>
        <end position="536"/>
    </location>
</feature>
<dbReference type="OrthoDB" id="9758917at2"/>
<keyword evidence="6" id="KW-1185">Reference proteome</keyword>
<dbReference type="SUPFAM" id="SSF50494">
    <property type="entry name" value="Trypsin-like serine proteases"/>
    <property type="match status" value="1"/>
</dbReference>
<accession>A0A5C5BE42</accession>
<feature type="compositionally biased region" description="Pro residues" evidence="3">
    <location>
        <begin position="7"/>
        <end position="16"/>
    </location>
</feature>
<evidence type="ECO:0000256" key="2">
    <source>
        <dbReference type="ARBA" id="ARBA00022801"/>
    </source>
</evidence>
<name>A0A5C5BE42_9MICO</name>
<dbReference type="InterPro" id="IPR051201">
    <property type="entry name" value="Chloro_Bact_Ser_Proteases"/>
</dbReference>
<dbReference type="SMART" id="SM00228">
    <property type="entry name" value="PDZ"/>
    <property type="match status" value="1"/>
</dbReference>
<evidence type="ECO:0000313" key="6">
    <source>
        <dbReference type="Proteomes" id="UP000313849"/>
    </source>
</evidence>
<feature type="region of interest" description="Disordered" evidence="3">
    <location>
        <begin position="1"/>
        <end position="85"/>
    </location>
</feature>
<dbReference type="CDD" id="cd06779">
    <property type="entry name" value="cpPDZ_Deg_HtrA-like"/>
    <property type="match status" value="1"/>
</dbReference>
<dbReference type="GO" id="GO:0006508">
    <property type="term" value="P:proteolysis"/>
    <property type="evidence" value="ECO:0007669"/>
    <property type="project" value="UniProtKB-KW"/>
</dbReference>
<evidence type="ECO:0000256" key="1">
    <source>
        <dbReference type="ARBA" id="ARBA00022670"/>
    </source>
</evidence>
<proteinExistence type="predicted"/>
<feature type="compositionally biased region" description="Low complexity" evidence="3">
    <location>
        <begin position="55"/>
        <end position="85"/>
    </location>
</feature>
<evidence type="ECO:0000313" key="5">
    <source>
        <dbReference type="EMBL" id="TNU76756.1"/>
    </source>
</evidence>
<reference evidence="5 6" key="1">
    <citation type="submission" date="2019-06" db="EMBL/GenBank/DDBJ databases">
        <title>Draft genome sequence of Miniimonas arenae KCTC 19750T isolated from sea sand.</title>
        <authorList>
            <person name="Park S.-J."/>
        </authorList>
    </citation>
    <scope>NUCLEOTIDE SEQUENCE [LARGE SCALE GENOMIC DNA]</scope>
    <source>
        <strain evidence="5 6">KCTC 19750</strain>
    </source>
</reference>
<sequence length="545" mass="52535">MSEQNTPQPPSYPPAARPGEQAPGQAPGVGEHTVPVRLSAGRTVPGVANVAGSYPAAPTAETPSTPAAAATHPAQTAPAAPAAASAAPAQQGAAFWQPGVSVAEPGYTESTASAAFPGAAGAPGAASGAPAVATATSGAVTPKPRRSWPAVAAAAMLAAVLASGGTALATGAFDQSAAPSAYSDLGTTTQVAASTTTDVDWQSLASQVRDSVVAITVVMSGGTAAGSGVVIDAGNGYVVTNNHVVSGATSGGITVTLADGRIFDATIVGTDPTTDIAVVKLTDPPSDLKAAQWGDSSQVLVGEDVMAVGNPLGLASTVTTGIVSAVDRPVSTTGEESSASSAPVVTNAIQIDAAINPGNSGGPLFNTSGEVIGINSSIATTSSESGSIGLGFAIPANQAKDVAEQLISSGTAEHAYLGVTLSDATATADGTTRAGAKIESVSSGTPAAEAGLKAGDVVVGINSKAVSGAESLTGFVRQFSAGDEVTLTVVRNGEAIDVNVSLAVRPETDTASGSTGSGSTDQGQSDQGQSGQIPGLPGFGGGGNG</sequence>
<evidence type="ECO:0000259" key="4">
    <source>
        <dbReference type="PROSITE" id="PS50106"/>
    </source>
</evidence>
<dbReference type="AlphaFoldDB" id="A0A5C5BE42"/>
<feature type="domain" description="PDZ" evidence="4">
    <location>
        <begin position="401"/>
        <end position="493"/>
    </location>
</feature>
<evidence type="ECO:0000256" key="3">
    <source>
        <dbReference type="SAM" id="MobiDB-lite"/>
    </source>
</evidence>
<dbReference type="PRINTS" id="PR00834">
    <property type="entry name" value="PROTEASES2C"/>
</dbReference>
<protein>
    <submittedName>
        <fullName evidence="5">PDZ domain-containing protein</fullName>
    </submittedName>
</protein>
<dbReference type="GO" id="GO:0004252">
    <property type="term" value="F:serine-type endopeptidase activity"/>
    <property type="evidence" value="ECO:0007669"/>
    <property type="project" value="InterPro"/>
</dbReference>
<dbReference type="PANTHER" id="PTHR43343">
    <property type="entry name" value="PEPTIDASE S12"/>
    <property type="match status" value="1"/>
</dbReference>
<comment type="caution">
    <text evidence="5">The sequence shown here is derived from an EMBL/GenBank/DDBJ whole genome shotgun (WGS) entry which is preliminary data.</text>
</comment>
<dbReference type="Gene3D" id="2.30.42.10">
    <property type="match status" value="1"/>
</dbReference>
<dbReference type="Proteomes" id="UP000313849">
    <property type="component" value="Unassembled WGS sequence"/>
</dbReference>
<dbReference type="PROSITE" id="PS50106">
    <property type="entry name" value="PDZ"/>
    <property type="match status" value="1"/>
</dbReference>
<dbReference type="InterPro" id="IPR009003">
    <property type="entry name" value="Peptidase_S1_PA"/>
</dbReference>